<organism evidence="2">
    <name type="scientific">Dunaliella tertiolecta</name>
    <name type="common">Green alga</name>
    <dbReference type="NCBI Taxonomy" id="3047"/>
    <lineage>
        <taxon>Eukaryota</taxon>
        <taxon>Viridiplantae</taxon>
        <taxon>Chlorophyta</taxon>
        <taxon>core chlorophytes</taxon>
        <taxon>Chlorophyceae</taxon>
        <taxon>CS clade</taxon>
        <taxon>Chlamydomonadales</taxon>
        <taxon>Dunaliellaceae</taxon>
        <taxon>Dunaliella</taxon>
    </lineage>
</organism>
<feature type="transmembrane region" description="Helical" evidence="1">
    <location>
        <begin position="127"/>
        <end position="147"/>
    </location>
</feature>
<feature type="transmembrane region" description="Helical" evidence="1">
    <location>
        <begin position="60"/>
        <end position="83"/>
    </location>
</feature>
<dbReference type="EMBL" id="HBIP01009821">
    <property type="protein sequence ID" value="CAE0490359.1"/>
    <property type="molecule type" value="Transcribed_RNA"/>
</dbReference>
<dbReference type="PANTHER" id="PTHR31303">
    <property type="entry name" value="CTP-DEPENDENT DIACYLGLYCEROL KINASE 1"/>
    <property type="match status" value="1"/>
</dbReference>
<proteinExistence type="predicted"/>
<feature type="transmembrane region" description="Helical" evidence="1">
    <location>
        <begin position="38"/>
        <end position="54"/>
    </location>
</feature>
<evidence type="ECO:0000256" key="1">
    <source>
        <dbReference type="SAM" id="Phobius"/>
    </source>
</evidence>
<keyword evidence="1" id="KW-0812">Transmembrane</keyword>
<keyword evidence="1" id="KW-1133">Transmembrane helix</keyword>
<sequence length="246" mass="26249">MGNLYALVVTGLVMVALLSALGLLAVNKVVPSDVSRKLMHTSAGLLFMFLWPLYEDSPYSKYLAASLIAGISLYFAAVGLGFFKDHMKLTIAATRTGRSKDLLKGPMLYGLVHTAVTAIYWRDSPVGVMSLCALCGGDGLAVFGGLLGRRLGPLGAATLPWNHKKTWAGSLACLLGSFCTSVPLMTLFINHGFFHLEAHELIRGCAICSAVGMLVESLPIIEYDNLTVPVAVAISSQQVMSHAVFN</sequence>
<accession>A0A7S3QQY9</accession>
<reference evidence="2" key="1">
    <citation type="submission" date="2021-01" db="EMBL/GenBank/DDBJ databases">
        <authorList>
            <person name="Corre E."/>
            <person name="Pelletier E."/>
            <person name="Niang G."/>
            <person name="Scheremetjew M."/>
            <person name="Finn R."/>
            <person name="Kale V."/>
            <person name="Holt S."/>
            <person name="Cochrane G."/>
            <person name="Meng A."/>
            <person name="Brown T."/>
            <person name="Cohen L."/>
        </authorList>
    </citation>
    <scope>NUCLEOTIDE SEQUENCE</scope>
    <source>
        <strain evidence="2">CCMP1320</strain>
    </source>
</reference>
<feature type="transmembrane region" description="Helical" evidence="1">
    <location>
        <begin position="167"/>
        <end position="189"/>
    </location>
</feature>
<name>A0A7S3QQY9_DUNTE</name>
<evidence type="ECO:0008006" key="3">
    <source>
        <dbReference type="Google" id="ProtNLM"/>
    </source>
</evidence>
<dbReference type="InterPro" id="IPR037997">
    <property type="entry name" value="Dgk1-like"/>
</dbReference>
<dbReference type="AlphaFoldDB" id="A0A7S3QQY9"/>
<dbReference type="PANTHER" id="PTHR31303:SF1">
    <property type="entry name" value="CTP-DEPENDENT DIACYLGLYCEROL KINASE 1"/>
    <property type="match status" value="1"/>
</dbReference>
<dbReference type="GO" id="GO:0004143">
    <property type="term" value="F:ATP-dependent diacylglycerol kinase activity"/>
    <property type="evidence" value="ECO:0007669"/>
    <property type="project" value="InterPro"/>
</dbReference>
<feature type="transmembrane region" description="Helical" evidence="1">
    <location>
        <begin position="6"/>
        <end position="26"/>
    </location>
</feature>
<evidence type="ECO:0000313" key="2">
    <source>
        <dbReference type="EMBL" id="CAE0490359.1"/>
    </source>
</evidence>
<feature type="transmembrane region" description="Helical" evidence="1">
    <location>
        <begin position="103"/>
        <end position="121"/>
    </location>
</feature>
<protein>
    <recommendedName>
        <fullName evidence="3">Dolichol kinase</fullName>
    </recommendedName>
</protein>
<gene>
    <name evidence="2" type="ORF">DTER00134_LOCUS5431</name>
</gene>
<keyword evidence="1" id="KW-0472">Membrane</keyword>